<dbReference type="CDD" id="cd00054">
    <property type="entry name" value="EGF_CA"/>
    <property type="match status" value="2"/>
</dbReference>
<keyword evidence="13" id="KW-1015">Disulfide bond</keyword>
<accession>A0A9Q1KMS9</accession>
<evidence type="ECO:0000313" key="23">
    <source>
        <dbReference type="Proteomes" id="UP001153076"/>
    </source>
</evidence>
<evidence type="ECO:0000256" key="3">
    <source>
        <dbReference type="ARBA" id="ARBA00022536"/>
    </source>
</evidence>
<sequence>MSFLIFSFSVIVAWLGLLLAMTMATGPTDSTVPPLTMITAPNTTKPGCPRKCGNITVPYPFGVGLGAGCSSNNWYDILCMESSSSSNDNSTTTTTTTTTKAFLPWAARNVFSDTIVEIVDISETHIRVKNQVAYLCFNANTSIFAPVTTSVYLSLFQGSPYSVSATSNRLTVVGCHDKSTFTGSFGSSILGSDTDGSASCRANCSSGLQAVSPGQCNGIGCCQAAIPKGMRSYSVGFDTIDSNHTDVASYNPCGYTFLGDQDRFKFLGVTDLDDPGFMTRVIDQVPVVLDWVIADGDTCAKAKLDPSSYACQGNATCVDAAETGIGGYRCSCLPGYQGNPYLAPGCSDINECEDPNGNPCSMICKNTPGNYTCSCPSGYSGDGRVQGTGCRREFPVLQVALGVGFGTLLLLMGISWTFWAIRKRRIMKMKENFFQQNGGLLLKQLISPSQQDNVRLIEVFNAEELKAATKNFAEDMVVGKGGYGTVYRGILPNNQVVAIKRSKFVDQSQIEQFINELVILARVRHPNVVRLLGCCLEVEVPLLVYEFISNGTLYEHICDKGATSWYSWSNCLRIAAESANALAYLHSIPIIHRDIKSTNILLDESYTAKCMREDNLCDILDSQLVKGAPRAQLTSIAELARKCLSEVLYENVSHKLYYKMDALMVTIND</sequence>
<dbReference type="InterPro" id="IPR011009">
    <property type="entry name" value="Kinase-like_dom_sf"/>
</dbReference>
<dbReference type="InterPro" id="IPR017441">
    <property type="entry name" value="Protein_kinase_ATP_BS"/>
</dbReference>
<dbReference type="Proteomes" id="UP001153076">
    <property type="component" value="Unassembled WGS sequence"/>
</dbReference>
<dbReference type="InterPro" id="IPR045274">
    <property type="entry name" value="WAK-like"/>
</dbReference>
<dbReference type="PROSITE" id="PS50011">
    <property type="entry name" value="PROTEIN_KINASE_DOM"/>
    <property type="match status" value="1"/>
</dbReference>
<dbReference type="GO" id="GO:0004674">
    <property type="term" value="F:protein serine/threonine kinase activity"/>
    <property type="evidence" value="ECO:0007669"/>
    <property type="project" value="UniProtKB-KW"/>
</dbReference>
<dbReference type="SUPFAM" id="SSF56112">
    <property type="entry name" value="Protein kinase-like (PK-like)"/>
    <property type="match status" value="1"/>
</dbReference>
<keyword evidence="4" id="KW-0808">Transferase</keyword>
<dbReference type="PROSITE" id="PS01187">
    <property type="entry name" value="EGF_CA"/>
    <property type="match status" value="1"/>
</dbReference>
<evidence type="ECO:0000256" key="17">
    <source>
        <dbReference type="PROSITE-ProRule" id="PRU10141"/>
    </source>
</evidence>
<dbReference type="InterPro" id="IPR000152">
    <property type="entry name" value="EGF-type_Asp/Asn_hydroxyl_site"/>
</dbReference>
<evidence type="ECO:0000259" key="21">
    <source>
        <dbReference type="PROSITE" id="PS50026"/>
    </source>
</evidence>
<evidence type="ECO:0000256" key="2">
    <source>
        <dbReference type="ARBA" id="ARBA00022527"/>
    </source>
</evidence>
<evidence type="ECO:0000256" key="18">
    <source>
        <dbReference type="SAM" id="Phobius"/>
    </source>
</evidence>
<dbReference type="Pfam" id="PF00008">
    <property type="entry name" value="EGF"/>
    <property type="match status" value="1"/>
</dbReference>
<evidence type="ECO:0000256" key="15">
    <source>
        <dbReference type="ARBA" id="ARBA00047951"/>
    </source>
</evidence>
<dbReference type="PROSITE" id="PS00108">
    <property type="entry name" value="PROTEIN_KINASE_ST"/>
    <property type="match status" value="1"/>
</dbReference>
<feature type="transmembrane region" description="Helical" evidence="18">
    <location>
        <begin position="399"/>
        <end position="421"/>
    </location>
</feature>
<evidence type="ECO:0000256" key="1">
    <source>
        <dbReference type="ARBA" id="ARBA00004479"/>
    </source>
</evidence>
<dbReference type="OrthoDB" id="4062651at2759"/>
<dbReference type="InterPro" id="IPR049883">
    <property type="entry name" value="NOTCH1_EGF-like"/>
</dbReference>
<dbReference type="AlphaFoldDB" id="A0A9Q1KMS9"/>
<evidence type="ECO:0000256" key="11">
    <source>
        <dbReference type="ARBA" id="ARBA00022989"/>
    </source>
</evidence>
<feature type="signal peptide" evidence="19">
    <location>
        <begin position="1"/>
        <end position="24"/>
    </location>
</feature>
<evidence type="ECO:0000256" key="9">
    <source>
        <dbReference type="ARBA" id="ARBA00022777"/>
    </source>
</evidence>
<evidence type="ECO:0000256" key="10">
    <source>
        <dbReference type="ARBA" id="ARBA00022840"/>
    </source>
</evidence>
<dbReference type="SMART" id="SM00220">
    <property type="entry name" value="S_TKc"/>
    <property type="match status" value="1"/>
</dbReference>
<dbReference type="Gene3D" id="3.30.200.20">
    <property type="entry name" value="Phosphorylase Kinase, domain 1"/>
    <property type="match status" value="1"/>
</dbReference>
<organism evidence="22 23">
    <name type="scientific">Carnegiea gigantea</name>
    <dbReference type="NCBI Taxonomy" id="171969"/>
    <lineage>
        <taxon>Eukaryota</taxon>
        <taxon>Viridiplantae</taxon>
        <taxon>Streptophyta</taxon>
        <taxon>Embryophyta</taxon>
        <taxon>Tracheophyta</taxon>
        <taxon>Spermatophyta</taxon>
        <taxon>Magnoliopsida</taxon>
        <taxon>eudicotyledons</taxon>
        <taxon>Gunneridae</taxon>
        <taxon>Pentapetalae</taxon>
        <taxon>Caryophyllales</taxon>
        <taxon>Cactineae</taxon>
        <taxon>Cactaceae</taxon>
        <taxon>Cactoideae</taxon>
        <taxon>Echinocereeae</taxon>
        <taxon>Carnegiea</taxon>
    </lineage>
</organism>
<comment type="catalytic activity">
    <reaction evidence="14">
        <text>L-seryl-[protein] + ATP = O-phospho-L-seryl-[protein] + ADP + H(+)</text>
        <dbReference type="Rhea" id="RHEA:17989"/>
        <dbReference type="Rhea" id="RHEA-COMP:9863"/>
        <dbReference type="Rhea" id="RHEA-COMP:11604"/>
        <dbReference type="ChEBI" id="CHEBI:15378"/>
        <dbReference type="ChEBI" id="CHEBI:29999"/>
        <dbReference type="ChEBI" id="CHEBI:30616"/>
        <dbReference type="ChEBI" id="CHEBI:83421"/>
        <dbReference type="ChEBI" id="CHEBI:456216"/>
    </reaction>
</comment>
<dbReference type="InterPro" id="IPR000719">
    <property type="entry name" value="Prot_kinase_dom"/>
</dbReference>
<dbReference type="PROSITE" id="PS00010">
    <property type="entry name" value="ASX_HYDROXYL"/>
    <property type="match status" value="1"/>
</dbReference>
<dbReference type="Pfam" id="PF07714">
    <property type="entry name" value="PK_Tyr_Ser-Thr"/>
    <property type="match status" value="1"/>
</dbReference>
<dbReference type="InterPro" id="IPR001881">
    <property type="entry name" value="EGF-like_Ca-bd_dom"/>
</dbReference>
<dbReference type="InterPro" id="IPR008271">
    <property type="entry name" value="Ser/Thr_kinase_AS"/>
</dbReference>
<evidence type="ECO:0000256" key="6">
    <source>
        <dbReference type="ARBA" id="ARBA00022729"/>
    </source>
</evidence>
<feature type="binding site" evidence="17">
    <location>
        <position position="500"/>
    </location>
    <ligand>
        <name>ATP</name>
        <dbReference type="ChEBI" id="CHEBI:30616"/>
    </ligand>
</feature>
<protein>
    <submittedName>
        <fullName evidence="22">Uncharacterized protein</fullName>
    </submittedName>
</protein>
<keyword evidence="12 18" id="KW-0472">Membrane</keyword>
<proteinExistence type="predicted"/>
<comment type="caution">
    <text evidence="16">Lacks conserved residue(s) required for the propagation of feature annotation.</text>
</comment>
<evidence type="ECO:0000256" key="4">
    <source>
        <dbReference type="ARBA" id="ARBA00022679"/>
    </source>
</evidence>
<dbReference type="FunFam" id="3.30.200.20:FF:000043">
    <property type="entry name" value="Wall-associated receptor kinase 2"/>
    <property type="match status" value="1"/>
</dbReference>
<dbReference type="EMBL" id="JAKOGI010000070">
    <property type="protein sequence ID" value="KAJ8445825.1"/>
    <property type="molecule type" value="Genomic_DNA"/>
</dbReference>
<dbReference type="Gene3D" id="1.10.510.10">
    <property type="entry name" value="Transferase(Phosphotransferase) domain 1"/>
    <property type="match status" value="1"/>
</dbReference>
<dbReference type="InterPro" id="IPR018097">
    <property type="entry name" value="EGF_Ca-bd_CS"/>
</dbReference>
<evidence type="ECO:0000256" key="5">
    <source>
        <dbReference type="ARBA" id="ARBA00022692"/>
    </source>
</evidence>
<dbReference type="FunFam" id="2.10.25.10:FF:000038">
    <property type="entry name" value="Fibrillin 2"/>
    <property type="match status" value="1"/>
</dbReference>
<dbReference type="PANTHER" id="PTHR27005">
    <property type="entry name" value="WALL-ASSOCIATED RECEPTOR KINASE-LIKE 21"/>
    <property type="match status" value="1"/>
</dbReference>
<comment type="caution">
    <text evidence="22">The sequence shown here is derived from an EMBL/GenBank/DDBJ whole genome shotgun (WGS) entry which is preliminary data.</text>
</comment>
<keyword evidence="3 16" id="KW-0245">EGF-like domain</keyword>
<gene>
    <name evidence="22" type="ORF">Cgig2_027906</name>
</gene>
<dbReference type="GO" id="GO:0005509">
    <property type="term" value="F:calcium ion binding"/>
    <property type="evidence" value="ECO:0007669"/>
    <property type="project" value="InterPro"/>
</dbReference>
<keyword evidence="10 17" id="KW-0067">ATP-binding</keyword>
<dbReference type="Gene3D" id="2.10.25.10">
    <property type="entry name" value="Laminin"/>
    <property type="match status" value="2"/>
</dbReference>
<comment type="subcellular location">
    <subcellularLocation>
        <location evidence="1">Membrane</location>
        <topology evidence="1">Single-pass type I membrane protein</topology>
    </subcellularLocation>
</comment>
<evidence type="ECO:0000256" key="12">
    <source>
        <dbReference type="ARBA" id="ARBA00023136"/>
    </source>
</evidence>
<evidence type="ECO:0000259" key="20">
    <source>
        <dbReference type="PROSITE" id="PS50011"/>
    </source>
</evidence>
<feature type="domain" description="EGF-like" evidence="21">
    <location>
        <begin position="295"/>
        <end position="347"/>
    </location>
</feature>
<name>A0A9Q1KMS9_9CARY</name>
<keyword evidence="2" id="KW-0723">Serine/threonine-protein kinase</keyword>
<feature type="domain" description="Protein kinase" evidence="20">
    <location>
        <begin position="472"/>
        <end position="669"/>
    </location>
</feature>
<dbReference type="GO" id="GO:0005886">
    <property type="term" value="C:plasma membrane"/>
    <property type="evidence" value="ECO:0007669"/>
    <property type="project" value="TreeGrafter"/>
</dbReference>
<dbReference type="InterPro" id="IPR001245">
    <property type="entry name" value="Ser-Thr/Tyr_kinase_cat_dom"/>
</dbReference>
<dbReference type="SMART" id="SM00181">
    <property type="entry name" value="EGF"/>
    <property type="match status" value="2"/>
</dbReference>
<keyword evidence="23" id="KW-1185">Reference proteome</keyword>
<dbReference type="GO" id="GO:0005524">
    <property type="term" value="F:ATP binding"/>
    <property type="evidence" value="ECO:0007669"/>
    <property type="project" value="UniProtKB-UniRule"/>
</dbReference>
<feature type="domain" description="EGF-like" evidence="21">
    <location>
        <begin position="348"/>
        <end position="382"/>
    </location>
</feature>
<evidence type="ECO:0000256" key="14">
    <source>
        <dbReference type="ARBA" id="ARBA00047558"/>
    </source>
</evidence>
<evidence type="ECO:0000256" key="16">
    <source>
        <dbReference type="PROSITE-ProRule" id="PRU00076"/>
    </source>
</evidence>
<dbReference type="GO" id="GO:0007166">
    <property type="term" value="P:cell surface receptor signaling pathway"/>
    <property type="evidence" value="ECO:0007669"/>
    <property type="project" value="InterPro"/>
</dbReference>
<comment type="catalytic activity">
    <reaction evidence="15">
        <text>L-threonyl-[protein] + ATP = O-phospho-L-threonyl-[protein] + ADP + H(+)</text>
        <dbReference type="Rhea" id="RHEA:46608"/>
        <dbReference type="Rhea" id="RHEA-COMP:11060"/>
        <dbReference type="Rhea" id="RHEA-COMP:11605"/>
        <dbReference type="ChEBI" id="CHEBI:15378"/>
        <dbReference type="ChEBI" id="CHEBI:30013"/>
        <dbReference type="ChEBI" id="CHEBI:30616"/>
        <dbReference type="ChEBI" id="CHEBI:61977"/>
        <dbReference type="ChEBI" id="CHEBI:456216"/>
    </reaction>
</comment>
<keyword evidence="5 18" id="KW-0812">Transmembrane</keyword>
<dbReference type="PANTHER" id="PTHR27005:SF492">
    <property type="entry name" value="LOW QUALITY PROTEIN: WALL-ASSOCIATED RECEPTOR KINASE-LIKE 1"/>
    <property type="match status" value="1"/>
</dbReference>
<dbReference type="PROSITE" id="PS00107">
    <property type="entry name" value="PROTEIN_KINASE_ATP"/>
    <property type="match status" value="1"/>
</dbReference>
<reference evidence="22" key="1">
    <citation type="submission" date="2022-04" db="EMBL/GenBank/DDBJ databases">
        <title>Carnegiea gigantea Genome sequencing and assembly v2.</title>
        <authorList>
            <person name="Copetti D."/>
            <person name="Sanderson M.J."/>
            <person name="Burquez A."/>
            <person name="Wojciechowski M.F."/>
        </authorList>
    </citation>
    <scope>NUCLEOTIDE SEQUENCE</scope>
    <source>
        <strain evidence="22">SGP5-SGP5p</strain>
        <tissue evidence="22">Aerial part</tissue>
    </source>
</reference>
<evidence type="ECO:0000256" key="19">
    <source>
        <dbReference type="SAM" id="SignalP"/>
    </source>
</evidence>
<keyword evidence="8 17" id="KW-0547">Nucleotide-binding</keyword>
<evidence type="ECO:0000313" key="22">
    <source>
        <dbReference type="EMBL" id="KAJ8445825.1"/>
    </source>
</evidence>
<keyword evidence="6 19" id="KW-0732">Signal</keyword>
<keyword evidence="9" id="KW-0418">Kinase</keyword>
<dbReference type="SMART" id="SM00179">
    <property type="entry name" value="EGF_CA"/>
    <property type="match status" value="2"/>
</dbReference>
<feature type="chain" id="PRO_5040345855" evidence="19">
    <location>
        <begin position="25"/>
        <end position="669"/>
    </location>
</feature>
<dbReference type="InterPro" id="IPR000742">
    <property type="entry name" value="EGF"/>
</dbReference>
<keyword evidence="11 18" id="KW-1133">Transmembrane helix</keyword>
<dbReference type="Pfam" id="PF07645">
    <property type="entry name" value="EGF_CA"/>
    <property type="match status" value="1"/>
</dbReference>
<evidence type="ECO:0000256" key="8">
    <source>
        <dbReference type="ARBA" id="ARBA00022741"/>
    </source>
</evidence>
<evidence type="ECO:0000256" key="13">
    <source>
        <dbReference type="ARBA" id="ARBA00023157"/>
    </source>
</evidence>
<dbReference type="PROSITE" id="PS50026">
    <property type="entry name" value="EGF_3"/>
    <property type="match status" value="2"/>
</dbReference>
<keyword evidence="7" id="KW-0677">Repeat</keyword>
<dbReference type="SUPFAM" id="SSF57196">
    <property type="entry name" value="EGF/Laminin"/>
    <property type="match status" value="1"/>
</dbReference>
<evidence type="ECO:0000256" key="7">
    <source>
        <dbReference type="ARBA" id="ARBA00022737"/>
    </source>
</evidence>